<gene>
    <name evidence="1" type="ORF">FSB73_13345</name>
</gene>
<dbReference type="RefSeq" id="WP_146783053.1">
    <property type="nucleotide sequence ID" value="NZ_CP042434.1"/>
</dbReference>
<keyword evidence="2" id="KW-1185">Reference proteome</keyword>
<proteinExistence type="predicted"/>
<evidence type="ECO:0000313" key="1">
    <source>
        <dbReference type="EMBL" id="QEC72512.1"/>
    </source>
</evidence>
<organism evidence="1 2">
    <name type="scientific">Arachidicoccus ginsenosidivorans</name>
    <dbReference type="NCBI Taxonomy" id="496057"/>
    <lineage>
        <taxon>Bacteria</taxon>
        <taxon>Pseudomonadati</taxon>
        <taxon>Bacteroidota</taxon>
        <taxon>Chitinophagia</taxon>
        <taxon>Chitinophagales</taxon>
        <taxon>Chitinophagaceae</taxon>
        <taxon>Arachidicoccus</taxon>
    </lineage>
</organism>
<dbReference type="OrthoDB" id="9814627at2"/>
<accession>A0A5B8VNM9</accession>
<name>A0A5B8VNM9_9BACT</name>
<dbReference type="AlphaFoldDB" id="A0A5B8VNM9"/>
<reference evidence="1 2" key="1">
    <citation type="journal article" date="2017" name="Int. J. Syst. Evol. Microbiol.">
        <title>Arachidicoccus ginsenosidivorans sp. nov., with ginsenoside-converting activity isolated from ginseng cultivating soil.</title>
        <authorList>
            <person name="Siddiqi M.Z."/>
            <person name="Aslam Z."/>
            <person name="Im W.T."/>
        </authorList>
    </citation>
    <scope>NUCLEOTIDE SEQUENCE [LARGE SCALE GENOMIC DNA]</scope>
    <source>
        <strain evidence="1 2">Gsoil 809</strain>
    </source>
</reference>
<evidence type="ECO:0000313" key="2">
    <source>
        <dbReference type="Proteomes" id="UP000321291"/>
    </source>
</evidence>
<protein>
    <submittedName>
        <fullName evidence="1">Uncharacterized protein</fullName>
    </submittedName>
</protein>
<dbReference type="KEGG" id="agi:FSB73_13345"/>
<sequence>MDGNGPALRYGFTYNTDDLGVYSGYNTDYWDYRKDYRGDLNVPRVPNKIDSYRWFTGSPTADPDDSIIGTADVTPIWMAQGSYQEDTSQSTEALKGLISTISYPTGGKAHFEFEQNRYESFVTPDKIIGAEEYALKPFII</sequence>
<dbReference type="Proteomes" id="UP000321291">
    <property type="component" value="Chromosome"/>
</dbReference>
<dbReference type="EMBL" id="CP042434">
    <property type="protein sequence ID" value="QEC72512.1"/>
    <property type="molecule type" value="Genomic_DNA"/>
</dbReference>